<reference evidence="1 2" key="1">
    <citation type="submission" date="2018-12" db="EMBL/GenBank/DDBJ databases">
        <title>Genome analysis provides insights into bioremediation potentialities of Halogeometricum borinquense strain N11.</title>
        <authorList>
            <person name="Najjari A."/>
            <person name="Youssef N."/>
            <person name="Fhoula I."/>
            <person name="Ben Dhia O."/>
            <person name="Mahjoubi M."/>
            <person name="Ouzari H.I."/>
            <person name="Cherif A."/>
        </authorList>
    </citation>
    <scope>NUCLEOTIDE SEQUENCE [LARGE SCALE GENOMIC DNA]</scope>
    <source>
        <strain evidence="1 2">N11</strain>
    </source>
</reference>
<name>A0A482T514_9EURY</name>
<accession>A0A482T514</accession>
<organism evidence="1 2">
    <name type="scientific">Halogeometricum borinquense</name>
    <dbReference type="NCBI Taxonomy" id="60847"/>
    <lineage>
        <taxon>Archaea</taxon>
        <taxon>Methanobacteriati</taxon>
        <taxon>Methanobacteriota</taxon>
        <taxon>Stenosarchaea group</taxon>
        <taxon>Halobacteria</taxon>
        <taxon>Halobacteriales</taxon>
        <taxon>Haloferacaceae</taxon>
        <taxon>Halogeometricum</taxon>
    </lineage>
</organism>
<protein>
    <submittedName>
        <fullName evidence="1">Uncharacterized protein</fullName>
    </submittedName>
</protein>
<dbReference type="EMBL" id="RZHH01000002">
    <property type="protein sequence ID" value="RYJ12744.1"/>
    <property type="molecule type" value="Genomic_DNA"/>
</dbReference>
<dbReference type="Proteomes" id="UP000294028">
    <property type="component" value="Unassembled WGS sequence"/>
</dbReference>
<evidence type="ECO:0000313" key="1">
    <source>
        <dbReference type="EMBL" id="RYJ12744.1"/>
    </source>
</evidence>
<proteinExistence type="predicted"/>
<sequence length="168" mass="17121">MGVLDGISNAIDGTVETFNRGVGVAEQTAEQTIEDTTGIDYDWTGVDAGDAGLIAMGPTGWAFLAGESHADDVADSVADTVGGAMSHGPIDTVIDTVWSGHEGDTIDLIGPAAWGQEGSVADVAVEEDGESHEGELGTTLFLVALVAIVGLWLLRPLLEIGAEVASGE</sequence>
<dbReference type="RefSeq" id="WP_129783228.1">
    <property type="nucleotide sequence ID" value="NZ_RZHH01000002.1"/>
</dbReference>
<comment type="caution">
    <text evidence="1">The sequence shown here is derived from an EMBL/GenBank/DDBJ whole genome shotgun (WGS) entry which is preliminary data.</text>
</comment>
<evidence type="ECO:0000313" key="2">
    <source>
        <dbReference type="Proteomes" id="UP000294028"/>
    </source>
</evidence>
<gene>
    <name evidence="1" type="ORF">ELS19_01340</name>
</gene>
<dbReference type="AlphaFoldDB" id="A0A482T514"/>